<dbReference type="Proteomes" id="UP000559987">
    <property type="component" value="Unassembled WGS sequence"/>
</dbReference>
<keyword evidence="3" id="KW-1185">Reference proteome</keyword>
<keyword evidence="1" id="KW-0812">Transmembrane</keyword>
<protein>
    <submittedName>
        <fullName evidence="2">Uncharacterized protein</fullName>
    </submittedName>
</protein>
<dbReference type="EMBL" id="JACHXZ010000001">
    <property type="protein sequence ID" value="MBB3166958.1"/>
    <property type="molecule type" value="Genomic_DNA"/>
</dbReference>
<evidence type="ECO:0000256" key="1">
    <source>
        <dbReference type="SAM" id="Phobius"/>
    </source>
</evidence>
<feature type="transmembrane region" description="Helical" evidence="1">
    <location>
        <begin position="117"/>
        <end position="140"/>
    </location>
</feature>
<evidence type="ECO:0000313" key="3">
    <source>
        <dbReference type="Proteomes" id="UP000559987"/>
    </source>
</evidence>
<gene>
    <name evidence="2" type="ORF">FHS30_000134</name>
</gene>
<feature type="transmembrane region" description="Helical" evidence="1">
    <location>
        <begin position="7"/>
        <end position="23"/>
    </location>
</feature>
<feature type="transmembrane region" description="Helical" evidence="1">
    <location>
        <begin position="35"/>
        <end position="60"/>
    </location>
</feature>
<sequence>MDRRSLESGFAFSVVLLVAVTYFEHKAGFLNRGEYIALAAYLPVLIGAFMFGIKLSHWYVPIAGTKPIMELFMVPLCVILGSVVVASFIFSLASMLMGGIGPNYIEQLLSGGLFPGLVFIIGTWHILLVGGLLSSIYLVYRQKCF</sequence>
<evidence type="ECO:0000313" key="2">
    <source>
        <dbReference type="EMBL" id="MBB3166958.1"/>
    </source>
</evidence>
<dbReference type="RefSeq" id="WP_183907298.1">
    <property type="nucleotide sequence ID" value="NZ_JACHXZ010000001.1"/>
</dbReference>
<name>A0A839UN05_9GAMM</name>
<accession>A0A839UN05</accession>
<comment type="caution">
    <text evidence="2">The sequence shown here is derived from an EMBL/GenBank/DDBJ whole genome shotgun (WGS) entry which is preliminary data.</text>
</comment>
<reference evidence="2 3" key="1">
    <citation type="submission" date="2020-08" db="EMBL/GenBank/DDBJ databases">
        <title>Genomic Encyclopedia of Type Strains, Phase III (KMG-III): the genomes of soil and plant-associated and newly described type strains.</title>
        <authorList>
            <person name="Whitman W."/>
        </authorList>
    </citation>
    <scope>NUCLEOTIDE SEQUENCE [LARGE SCALE GENOMIC DNA]</scope>
    <source>
        <strain evidence="2 3">CECT 8571</strain>
    </source>
</reference>
<proteinExistence type="predicted"/>
<keyword evidence="1" id="KW-0472">Membrane</keyword>
<organism evidence="2 3">
    <name type="scientific">Simiduia aestuariiviva</name>
    <dbReference type="NCBI Taxonomy" id="1510459"/>
    <lineage>
        <taxon>Bacteria</taxon>
        <taxon>Pseudomonadati</taxon>
        <taxon>Pseudomonadota</taxon>
        <taxon>Gammaproteobacteria</taxon>
        <taxon>Cellvibrionales</taxon>
        <taxon>Cellvibrionaceae</taxon>
        <taxon>Simiduia</taxon>
    </lineage>
</organism>
<dbReference type="AlphaFoldDB" id="A0A839UN05"/>
<feature type="transmembrane region" description="Helical" evidence="1">
    <location>
        <begin position="72"/>
        <end position="97"/>
    </location>
</feature>
<keyword evidence="1" id="KW-1133">Transmembrane helix</keyword>